<keyword evidence="1" id="KW-0238">DNA-binding</keyword>
<dbReference type="AlphaFoldDB" id="D5XBG4"/>
<dbReference type="InterPro" id="IPR050807">
    <property type="entry name" value="TransReg_Diox_bact_type"/>
</dbReference>
<evidence type="ECO:0000256" key="1">
    <source>
        <dbReference type="ARBA" id="ARBA00023125"/>
    </source>
</evidence>
<dbReference type="CDD" id="cd00093">
    <property type="entry name" value="HTH_XRE"/>
    <property type="match status" value="2"/>
</dbReference>
<dbReference type="RefSeq" id="WP_013121387.1">
    <property type="nucleotide sequence ID" value="NC_014152.1"/>
</dbReference>
<reference evidence="3 4" key="1">
    <citation type="submission" date="2010-05" db="EMBL/GenBank/DDBJ databases">
        <title>Complete sequence of Thermincola sp. JR.</title>
        <authorList>
            <consortium name="US DOE Joint Genome Institute"/>
            <person name="Lucas S."/>
            <person name="Copeland A."/>
            <person name="Lapidus A."/>
            <person name="Cheng J.-F."/>
            <person name="Bruce D."/>
            <person name="Goodwin L."/>
            <person name="Pitluck S."/>
            <person name="Chertkov O."/>
            <person name="Detter J.C."/>
            <person name="Han C."/>
            <person name="Tapia R."/>
            <person name="Land M."/>
            <person name="Hauser L."/>
            <person name="Kyrpides N."/>
            <person name="Mikhailova N."/>
            <person name="Hazen T.C."/>
            <person name="Woyke T."/>
        </authorList>
    </citation>
    <scope>NUCLEOTIDE SEQUENCE [LARGE SCALE GENOMIC DNA]</scope>
    <source>
        <strain evidence="3 4">JR</strain>
    </source>
</reference>
<proteinExistence type="predicted"/>
<evidence type="ECO:0000313" key="4">
    <source>
        <dbReference type="Proteomes" id="UP000002377"/>
    </source>
</evidence>
<dbReference type="EMBL" id="CP002028">
    <property type="protein sequence ID" value="ADG83393.1"/>
    <property type="molecule type" value="Genomic_DNA"/>
</dbReference>
<dbReference type="SMART" id="SM00530">
    <property type="entry name" value="HTH_XRE"/>
    <property type="match status" value="3"/>
</dbReference>
<evidence type="ECO:0000313" key="3">
    <source>
        <dbReference type="EMBL" id="ADG83393.1"/>
    </source>
</evidence>
<dbReference type="Pfam" id="PF01381">
    <property type="entry name" value="HTH_3"/>
    <property type="match status" value="2"/>
</dbReference>
<dbReference type="GO" id="GO:0003700">
    <property type="term" value="F:DNA-binding transcription factor activity"/>
    <property type="evidence" value="ECO:0007669"/>
    <property type="project" value="TreeGrafter"/>
</dbReference>
<organism evidence="3 4">
    <name type="scientific">Thermincola potens (strain JR)</name>
    <dbReference type="NCBI Taxonomy" id="635013"/>
    <lineage>
        <taxon>Bacteria</taxon>
        <taxon>Bacillati</taxon>
        <taxon>Bacillota</taxon>
        <taxon>Clostridia</taxon>
        <taxon>Eubacteriales</taxon>
        <taxon>Thermincolaceae</taxon>
        <taxon>Thermincola</taxon>
    </lineage>
</organism>
<accession>D5XBG4</accession>
<evidence type="ECO:0000259" key="2">
    <source>
        <dbReference type="PROSITE" id="PS50943"/>
    </source>
</evidence>
<sequence length="255" mass="28352">MRANVKTLLESLEKWGITPEELVRRARLPESVADDLVKGKEIPARQMSKLVRVFEALTIEDCEDFKTGKLNIGDRIRALREEKGLSLVDFGNLTGLSFTYLSELERGTTVPAVGTLKKIAACLGVPVSLFIENERKNSIIAEKLQYARKMKGLTQKELAVRAGISPGLVGQIEMGKVNASLKTIEKISQVLGVSVCYLILDREEVEAMIGGLSPELRNLLMDKKVQLLLGSICRMEEDKLKLVLNFADMLKNPRI</sequence>
<keyword evidence="4" id="KW-1185">Reference proteome</keyword>
<dbReference type="HOGENOM" id="CLU_1084338_0_0_9"/>
<protein>
    <submittedName>
        <fullName evidence="3">Transcriptional regulator, XRE family</fullName>
    </submittedName>
</protein>
<dbReference type="InterPro" id="IPR001387">
    <property type="entry name" value="Cro/C1-type_HTH"/>
</dbReference>
<dbReference type="PROSITE" id="PS50943">
    <property type="entry name" value="HTH_CROC1"/>
    <property type="match status" value="2"/>
</dbReference>
<feature type="domain" description="HTH cro/C1-type" evidence="2">
    <location>
        <begin position="76"/>
        <end position="130"/>
    </location>
</feature>
<gene>
    <name evidence="3" type="ordered locus">TherJR_2556</name>
</gene>
<dbReference type="OrthoDB" id="371153at2"/>
<dbReference type="PANTHER" id="PTHR46797">
    <property type="entry name" value="HTH-TYPE TRANSCRIPTIONAL REGULATOR"/>
    <property type="match status" value="1"/>
</dbReference>
<dbReference type="KEGG" id="tjr:TherJR_2556"/>
<dbReference type="Gene3D" id="1.10.260.40">
    <property type="entry name" value="lambda repressor-like DNA-binding domains"/>
    <property type="match status" value="2"/>
</dbReference>
<dbReference type="GO" id="GO:0003677">
    <property type="term" value="F:DNA binding"/>
    <property type="evidence" value="ECO:0007669"/>
    <property type="project" value="UniProtKB-KW"/>
</dbReference>
<dbReference type="GO" id="GO:0005829">
    <property type="term" value="C:cytosol"/>
    <property type="evidence" value="ECO:0007669"/>
    <property type="project" value="TreeGrafter"/>
</dbReference>
<dbReference type="eggNOG" id="COG1396">
    <property type="taxonomic scope" value="Bacteria"/>
</dbReference>
<name>D5XBG4_THEPJ</name>
<dbReference type="STRING" id="635013.TherJR_2556"/>
<dbReference type="Proteomes" id="UP000002377">
    <property type="component" value="Chromosome"/>
</dbReference>
<dbReference type="PANTHER" id="PTHR46797:SF1">
    <property type="entry name" value="METHYLPHOSPHONATE SYNTHASE"/>
    <property type="match status" value="1"/>
</dbReference>
<dbReference type="InterPro" id="IPR010982">
    <property type="entry name" value="Lambda_DNA-bd_dom_sf"/>
</dbReference>
<feature type="domain" description="HTH cro/C1-type" evidence="2">
    <location>
        <begin position="144"/>
        <end position="198"/>
    </location>
</feature>
<dbReference type="SUPFAM" id="SSF47413">
    <property type="entry name" value="lambda repressor-like DNA-binding domains"/>
    <property type="match status" value="2"/>
</dbReference>